<comment type="caution">
    <text evidence="2">The sequence shown here is derived from an EMBL/GenBank/DDBJ whole genome shotgun (WGS) entry which is preliminary data.</text>
</comment>
<name>A0A9E1BB78_9BACT</name>
<accession>A0A9E1BB78</accession>
<reference evidence="2" key="1">
    <citation type="submission" date="2021-02" db="EMBL/GenBank/DDBJ databases">
        <title>Infant gut strain persistence is associated with maternal origin, phylogeny, and functional potential including surface adhesion and iron acquisition.</title>
        <authorList>
            <person name="Lou Y.C."/>
        </authorList>
    </citation>
    <scope>NUCLEOTIDE SEQUENCE</scope>
    <source>
        <strain evidence="2">L3_101_000G1_dasL3_101_000G1_concoct_7_sub</strain>
    </source>
</reference>
<evidence type="ECO:0000256" key="1">
    <source>
        <dbReference type="SAM" id="SignalP"/>
    </source>
</evidence>
<gene>
    <name evidence="2" type="ORF">KIC69_09995</name>
</gene>
<evidence type="ECO:0008006" key="4">
    <source>
        <dbReference type="Google" id="ProtNLM"/>
    </source>
</evidence>
<dbReference type="AlphaFoldDB" id="A0A9E1BB78"/>
<dbReference type="EMBL" id="JAHAKR010000614">
    <property type="protein sequence ID" value="MBS5831136.1"/>
    <property type="molecule type" value="Genomic_DNA"/>
</dbReference>
<protein>
    <recommendedName>
        <fullName evidence="4">Lipoprotein</fullName>
    </recommendedName>
</protein>
<feature type="signal peptide" evidence="1">
    <location>
        <begin position="1"/>
        <end position="17"/>
    </location>
</feature>
<feature type="chain" id="PRO_5039086029" description="Lipoprotein" evidence="1">
    <location>
        <begin position="18"/>
        <end position="156"/>
    </location>
</feature>
<keyword evidence="1" id="KW-0732">Signal</keyword>
<dbReference type="Proteomes" id="UP000824019">
    <property type="component" value="Unassembled WGS sequence"/>
</dbReference>
<evidence type="ECO:0000313" key="3">
    <source>
        <dbReference type="Proteomes" id="UP000824019"/>
    </source>
</evidence>
<sequence length="156" mass="17755">MKTKVVLSSVTTMLALALTGCGEPTTLAEICKADMGSIKHFKGEVKVYKRVSYTTKYDYIKDQSRLEENGKGYLIVDKDTKVNLDKFNEKESDSYEVIKNSIAQWTPYYYGEQKYGEIGDENATEFLATLETLNPRCIKGEEIKLNRKDTELTPIK</sequence>
<organism evidence="2 3">
    <name type="scientific">Campylobacter concisus</name>
    <dbReference type="NCBI Taxonomy" id="199"/>
    <lineage>
        <taxon>Bacteria</taxon>
        <taxon>Pseudomonadati</taxon>
        <taxon>Campylobacterota</taxon>
        <taxon>Epsilonproteobacteria</taxon>
        <taxon>Campylobacterales</taxon>
        <taxon>Campylobacteraceae</taxon>
        <taxon>Campylobacter</taxon>
    </lineage>
</organism>
<proteinExistence type="predicted"/>
<evidence type="ECO:0000313" key="2">
    <source>
        <dbReference type="EMBL" id="MBS5831136.1"/>
    </source>
</evidence>
<dbReference type="PROSITE" id="PS51257">
    <property type="entry name" value="PROKAR_LIPOPROTEIN"/>
    <property type="match status" value="1"/>
</dbReference>